<proteinExistence type="inferred from homology"/>
<dbReference type="InterPro" id="IPR012674">
    <property type="entry name" value="Calycin"/>
</dbReference>
<comment type="similarity">
    <text evidence="1 2">Belongs to the calycin superfamily. Lipocalin family.</text>
</comment>
<keyword evidence="6" id="KW-1185">Reference proteome</keyword>
<gene>
    <name evidence="5" type="ORF">IDJ76_19325</name>
</gene>
<dbReference type="CDD" id="cd19438">
    <property type="entry name" value="lipocalin_Blc-like"/>
    <property type="match status" value="1"/>
</dbReference>
<dbReference type="PANTHER" id="PTHR10612:SF34">
    <property type="entry name" value="APOLIPOPROTEIN D"/>
    <property type="match status" value="1"/>
</dbReference>
<evidence type="ECO:0000256" key="3">
    <source>
        <dbReference type="SAM" id="Phobius"/>
    </source>
</evidence>
<dbReference type="PROSITE" id="PS00213">
    <property type="entry name" value="LIPOCALIN"/>
    <property type="match status" value="1"/>
</dbReference>
<dbReference type="InterPro" id="IPR047202">
    <property type="entry name" value="Lipocalin_Blc-like_dom"/>
</dbReference>
<sequence>MKKNEWLIAAAAGAGITAIAYALLSKDNIPKGAEAVQPFNKNRYMGKWYEVARMPSLIEKNLRGVTEDYSLNDDGTIKVITKGYNVDKGKIKEATGKIKFAGAEYVGMLKVSYLGPFYAAYNILDLDADYQYALVSSSGVDYLWVLSRQTTVPDHIRTQFLNKAAAIGFDIGKLEWV</sequence>
<dbReference type="Gene3D" id="2.40.128.20">
    <property type="match status" value="1"/>
</dbReference>
<keyword evidence="3" id="KW-1133">Transmembrane helix</keyword>
<dbReference type="PIRSF" id="PIRSF036893">
    <property type="entry name" value="Lipocalin_ApoD"/>
    <property type="match status" value="1"/>
</dbReference>
<evidence type="ECO:0000313" key="5">
    <source>
        <dbReference type="EMBL" id="MBD1395264.1"/>
    </source>
</evidence>
<organism evidence="5 6">
    <name type="scientific">Mucilaginibacter glaciei</name>
    <dbReference type="NCBI Taxonomy" id="2772109"/>
    <lineage>
        <taxon>Bacteria</taxon>
        <taxon>Pseudomonadati</taxon>
        <taxon>Bacteroidota</taxon>
        <taxon>Sphingobacteriia</taxon>
        <taxon>Sphingobacteriales</taxon>
        <taxon>Sphingobacteriaceae</taxon>
        <taxon>Mucilaginibacter</taxon>
    </lineage>
</organism>
<accession>A0A926NND1</accession>
<feature type="transmembrane region" description="Helical" evidence="3">
    <location>
        <begin position="6"/>
        <end position="24"/>
    </location>
</feature>
<evidence type="ECO:0000256" key="2">
    <source>
        <dbReference type="PIRNR" id="PIRNR036893"/>
    </source>
</evidence>
<comment type="caution">
    <text evidence="5">The sequence shown here is derived from an EMBL/GenBank/DDBJ whole genome shotgun (WGS) entry which is preliminary data.</text>
</comment>
<evidence type="ECO:0000256" key="1">
    <source>
        <dbReference type="ARBA" id="ARBA00006889"/>
    </source>
</evidence>
<dbReference type="InterPro" id="IPR002446">
    <property type="entry name" value="Lipocalin_bac"/>
</dbReference>
<dbReference type="GO" id="GO:0006950">
    <property type="term" value="P:response to stress"/>
    <property type="evidence" value="ECO:0007669"/>
    <property type="project" value="UniProtKB-ARBA"/>
</dbReference>
<dbReference type="SUPFAM" id="SSF50814">
    <property type="entry name" value="Lipocalins"/>
    <property type="match status" value="1"/>
</dbReference>
<feature type="domain" description="Lipocalin/cytosolic fatty-acid binding" evidence="4">
    <location>
        <begin position="42"/>
        <end position="177"/>
    </location>
</feature>
<dbReference type="EMBL" id="JACWMX010000010">
    <property type="protein sequence ID" value="MBD1395264.1"/>
    <property type="molecule type" value="Genomic_DNA"/>
</dbReference>
<dbReference type="AlphaFoldDB" id="A0A926NND1"/>
<dbReference type="RefSeq" id="WP_191165714.1">
    <property type="nucleotide sequence ID" value="NZ_JACWMX010000010.1"/>
</dbReference>
<dbReference type="Pfam" id="PF08212">
    <property type="entry name" value="Lipocalin_2"/>
    <property type="match status" value="1"/>
</dbReference>
<evidence type="ECO:0000259" key="4">
    <source>
        <dbReference type="Pfam" id="PF08212"/>
    </source>
</evidence>
<evidence type="ECO:0000313" key="6">
    <source>
        <dbReference type="Proteomes" id="UP000619078"/>
    </source>
</evidence>
<keyword evidence="3" id="KW-0472">Membrane</keyword>
<protein>
    <submittedName>
        <fullName evidence="5">Lipocalin family protein</fullName>
    </submittedName>
</protein>
<reference evidence="5" key="1">
    <citation type="submission" date="2020-09" db="EMBL/GenBank/DDBJ databases">
        <title>Novel species of Mucilaginibacter isolated from a glacier on the Tibetan Plateau.</title>
        <authorList>
            <person name="Liu Q."/>
            <person name="Xin Y.-H."/>
        </authorList>
    </citation>
    <scope>NUCLEOTIDE SEQUENCE</scope>
    <source>
        <strain evidence="5">ZB1P21</strain>
    </source>
</reference>
<keyword evidence="3" id="KW-0812">Transmembrane</keyword>
<dbReference type="InterPro" id="IPR022271">
    <property type="entry name" value="Lipocalin_ApoD"/>
</dbReference>
<dbReference type="PANTHER" id="PTHR10612">
    <property type="entry name" value="APOLIPOPROTEIN D"/>
    <property type="match status" value="1"/>
</dbReference>
<dbReference type="InterPro" id="IPR022272">
    <property type="entry name" value="Lipocalin_CS"/>
</dbReference>
<name>A0A926NND1_9SPHI</name>
<dbReference type="PRINTS" id="PR01171">
    <property type="entry name" value="BCTLIPOCALIN"/>
</dbReference>
<dbReference type="InterPro" id="IPR000566">
    <property type="entry name" value="Lipocln_cytosolic_FA-bd_dom"/>
</dbReference>
<dbReference type="Proteomes" id="UP000619078">
    <property type="component" value="Unassembled WGS sequence"/>
</dbReference>